<reference evidence="7" key="1">
    <citation type="book" date="2010" name="EXTREMOPHILES" publisher="0:0-0">
        <title>Complete genome sequences of ten hyperthermophilic archaea reveal their metabolic capabilities and possible ecological roles.</title>
        <editorList>
            <person name="?"/>
        </editorList>
        <authorList>
            <person name="Ravin N.V."/>
            <person name="Mardanov A.V."/>
            <person name="Bonch-Osmolovskaya E.A."/>
            <person name="Skryabin K.G."/>
        </authorList>
    </citation>
    <scope>NUCLEOTIDE SEQUENCE [LARGE SCALE GENOMIC DNA]</scope>
    <source>
        <strain evidence="7">1505</strain>
    </source>
</reference>
<dbReference type="AlphaFoldDB" id="A0A3G1AA35"/>
<dbReference type="InterPro" id="IPR058240">
    <property type="entry name" value="rSAM_sf"/>
</dbReference>
<dbReference type="Pfam" id="PF04055">
    <property type="entry name" value="Radical_SAM"/>
    <property type="match status" value="1"/>
</dbReference>
<feature type="domain" description="Radical SAM core" evidence="5">
    <location>
        <begin position="22"/>
        <end position="238"/>
    </location>
</feature>
<dbReference type="InterPro" id="IPR040087">
    <property type="entry name" value="MJ0021-like"/>
</dbReference>
<dbReference type="CDD" id="cd01335">
    <property type="entry name" value="Radical_SAM"/>
    <property type="match status" value="1"/>
</dbReference>
<dbReference type="EMBL" id="CP007493">
    <property type="protein sequence ID" value="AJB42764.1"/>
    <property type="molecule type" value="Genomic_DNA"/>
</dbReference>
<evidence type="ECO:0000256" key="1">
    <source>
        <dbReference type="ARBA" id="ARBA00022691"/>
    </source>
</evidence>
<dbReference type="PANTHER" id="PTHR43288:SF1">
    <property type="entry name" value="GLYCYL-RADICAL ENZYME ACTIVATING ENZYME MJ0021-RELATED"/>
    <property type="match status" value="1"/>
</dbReference>
<keyword evidence="2" id="KW-0479">Metal-binding</keyword>
<evidence type="ECO:0000256" key="2">
    <source>
        <dbReference type="ARBA" id="ARBA00022723"/>
    </source>
</evidence>
<dbReference type="SUPFAM" id="SSF102114">
    <property type="entry name" value="Radical SAM enzymes"/>
    <property type="match status" value="1"/>
</dbReference>
<evidence type="ECO:0000313" key="7">
    <source>
        <dbReference type="Proteomes" id="UP000266720"/>
    </source>
</evidence>
<proteinExistence type="predicted"/>
<name>A0A3G1AA35_9CREN</name>
<dbReference type="GO" id="GO:0046872">
    <property type="term" value="F:metal ion binding"/>
    <property type="evidence" value="ECO:0007669"/>
    <property type="project" value="UniProtKB-KW"/>
</dbReference>
<evidence type="ECO:0000256" key="4">
    <source>
        <dbReference type="ARBA" id="ARBA00023014"/>
    </source>
</evidence>
<gene>
    <name evidence="6" type="ORF">TCARB_1724</name>
</gene>
<dbReference type="PROSITE" id="PS51918">
    <property type="entry name" value="RADICAL_SAM"/>
    <property type="match status" value="1"/>
</dbReference>
<dbReference type="PANTHER" id="PTHR43288">
    <property type="entry name" value="BIOTIN SYNTHASE-RELATED PROTEIN, RADICAL SAM SUPERFAMILY"/>
    <property type="match status" value="1"/>
</dbReference>
<dbReference type="GO" id="GO:0051536">
    <property type="term" value="F:iron-sulfur cluster binding"/>
    <property type="evidence" value="ECO:0007669"/>
    <property type="project" value="UniProtKB-KW"/>
</dbReference>
<dbReference type="GeneID" id="25407127"/>
<dbReference type="InterPro" id="IPR013785">
    <property type="entry name" value="Aldolase_TIM"/>
</dbReference>
<organism evidence="6 7">
    <name type="scientific">Thermofilum adornatum 1505</name>
    <dbReference type="NCBI Taxonomy" id="697581"/>
    <lineage>
        <taxon>Archaea</taxon>
        <taxon>Thermoproteota</taxon>
        <taxon>Thermoprotei</taxon>
        <taxon>Thermofilales</taxon>
        <taxon>Thermofilaceae</taxon>
        <taxon>Thermofilum</taxon>
    </lineage>
</organism>
<accession>A0A3G1AA35</accession>
<keyword evidence="4" id="KW-0411">Iron-sulfur</keyword>
<dbReference type="KEGG" id="tcb:TCARB_1724"/>
<evidence type="ECO:0000259" key="5">
    <source>
        <dbReference type="PROSITE" id="PS51918"/>
    </source>
</evidence>
<dbReference type="InterPro" id="IPR006638">
    <property type="entry name" value="Elp3/MiaA/NifB-like_rSAM"/>
</dbReference>
<dbReference type="Gene3D" id="3.20.20.70">
    <property type="entry name" value="Aldolase class I"/>
    <property type="match status" value="1"/>
</dbReference>
<dbReference type="STRING" id="697581.TCARB_1724"/>
<sequence>MRIKRLPTGSIVYGKLPRGCRLCQQGLKTVIFLTGLCPYNCFYCPLSEYRKQRDVTIINETEVSFPEEYFRKLSGEVLKSGSRGASLTGGDPLVKHRLSVETIRYLKENFGKNFHVHVYTTGLLLGDDKLRELVDAGLDELRIHSPLEKLENILKLAHKYRDKLAIGLEYPSLPGSRETLLKLLELAEKYELEFINLNQLEFTETNSLALQLHGYKLAKDYRGAEGSKETALELIDHAEKKASNVTIHYCPVIVKDHYQTGLRFYRTANITAAPHQMVTDSGTTLEIIYEELVESQNTPRELYPDNKLHPLLVDYVKKGRIIEKAPSMPSLILEETPIEKHPKPKKNT</sequence>
<keyword evidence="3" id="KW-0408">Iron</keyword>
<dbReference type="SFLD" id="SFLDS00029">
    <property type="entry name" value="Radical_SAM"/>
    <property type="match status" value="1"/>
</dbReference>
<evidence type="ECO:0000313" key="6">
    <source>
        <dbReference type="EMBL" id="AJB42764.1"/>
    </source>
</evidence>
<dbReference type="SFLD" id="SFLDG01108">
    <property type="entry name" value="Uncharacterised_Radical_SAM_Su"/>
    <property type="match status" value="1"/>
</dbReference>
<dbReference type="RefSeq" id="WP_052887185.1">
    <property type="nucleotide sequence ID" value="NZ_CP007493.1"/>
</dbReference>
<dbReference type="SMART" id="SM00729">
    <property type="entry name" value="Elp3"/>
    <property type="match status" value="1"/>
</dbReference>
<evidence type="ECO:0000256" key="3">
    <source>
        <dbReference type="ARBA" id="ARBA00023004"/>
    </source>
</evidence>
<dbReference type="Proteomes" id="UP000266720">
    <property type="component" value="Chromosome"/>
</dbReference>
<keyword evidence="1" id="KW-0949">S-adenosyl-L-methionine</keyword>
<dbReference type="GO" id="GO:0003824">
    <property type="term" value="F:catalytic activity"/>
    <property type="evidence" value="ECO:0007669"/>
    <property type="project" value="InterPro"/>
</dbReference>
<dbReference type="InterPro" id="IPR007197">
    <property type="entry name" value="rSAM"/>
</dbReference>
<protein>
    <submittedName>
        <fullName evidence="6">Radical SAM domain-containing protein</fullName>
    </submittedName>
</protein>